<dbReference type="PANTHER" id="PTHR36453:SF1">
    <property type="entry name" value="RIGHT HANDED BETA HELIX DOMAIN-CONTAINING PROTEIN"/>
    <property type="match status" value="1"/>
</dbReference>
<evidence type="ECO:0000259" key="1">
    <source>
        <dbReference type="Pfam" id="PF13229"/>
    </source>
</evidence>
<dbReference type="Pfam" id="PF13229">
    <property type="entry name" value="Beta_helix"/>
    <property type="match status" value="1"/>
</dbReference>
<dbReference type="AlphaFoldDB" id="A0A851GFF1"/>
<reference evidence="2 3" key="1">
    <citation type="submission" date="2020-07" db="EMBL/GenBank/DDBJ databases">
        <title>Roseicoccus Jingziensis gen. nov., sp. nov., isolated from coastal seawater.</title>
        <authorList>
            <person name="Feng X."/>
        </authorList>
    </citation>
    <scope>NUCLEOTIDE SEQUENCE [LARGE SCALE GENOMIC DNA]</scope>
    <source>
        <strain evidence="2 3">N1E253</strain>
    </source>
</reference>
<dbReference type="InterPro" id="IPR036034">
    <property type="entry name" value="PDZ_sf"/>
</dbReference>
<dbReference type="Gene3D" id="2.160.20.10">
    <property type="entry name" value="Single-stranded right-handed beta-helix, Pectin lyase-like"/>
    <property type="match status" value="1"/>
</dbReference>
<evidence type="ECO:0000313" key="2">
    <source>
        <dbReference type="EMBL" id="NWK54471.1"/>
    </source>
</evidence>
<dbReference type="InterPro" id="IPR039448">
    <property type="entry name" value="Beta_helix"/>
</dbReference>
<dbReference type="PANTHER" id="PTHR36453">
    <property type="entry name" value="SECRETED PROTEIN-RELATED"/>
    <property type="match status" value="1"/>
</dbReference>
<proteinExistence type="predicted"/>
<accession>A0A851GFF1</accession>
<dbReference type="SUPFAM" id="SSF51126">
    <property type="entry name" value="Pectin lyase-like"/>
    <property type="match status" value="1"/>
</dbReference>
<name>A0A851GFF1_9BACT</name>
<protein>
    <submittedName>
        <fullName evidence="2">Right-handed parallel beta-helix repeat-containing protein</fullName>
    </submittedName>
</protein>
<dbReference type="EMBL" id="JACBAZ010000001">
    <property type="protein sequence ID" value="NWK54471.1"/>
    <property type="molecule type" value="Genomic_DNA"/>
</dbReference>
<keyword evidence="3" id="KW-1185">Reference proteome</keyword>
<evidence type="ECO:0000313" key="3">
    <source>
        <dbReference type="Proteomes" id="UP000557872"/>
    </source>
</evidence>
<dbReference type="InterPro" id="IPR012334">
    <property type="entry name" value="Pectin_lyas_fold"/>
</dbReference>
<dbReference type="InterPro" id="IPR011050">
    <property type="entry name" value="Pectin_lyase_fold/virulence"/>
</dbReference>
<dbReference type="SMART" id="SM00710">
    <property type="entry name" value="PbH1"/>
    <property type="match status" value="5"/>
</dbReference>
<sequence>MRMEGGWQDNRRTGPHKTYRYVENIFEELDTAYEWFLDRDKSVLYVYPPEGVDLSSAVISVTPIERESILRFEGSREQSVKNLCIKGITFSATARTFMKTKEPLLRSDWAIYRNGAVYFKGSEDCQVHRCHFTQLGGNAIFIDGYNQRIDVRSCLIENIGASAVCAVGDTKAVYNGLYKPYGPGVSAKDMIWKRGAKTEDYPRSIQISDNLIFDIGRIEKQSAGVHLSVAYGVSVQHNSIYNVPRAGINISEGAFGGHDIAYNDVFDTVMETNDHGAFNSWGRDRYWWSRGIDLSKRHETVLLDCMKPTTIRNNRWKCEHGWDIDLDDGSSHYIITNNVCLSGGIKLREGFHRIARNNICVGKRGLDFHAWYRNSYDVVSQNIVFAKHHVRKNAMKHWGALIDYNFFAPTAAKDPRFVHIDKHSVTGEPLFLDPKNLDFRIQPDSLAYAVGFQNFDMNGFGVVSSHLRAMAKRPEFDGFPEPEEKEVEPVAFEGMLLRDIENLSDLSATGMGEKKGAWLLEKTSKLDPRWSKLEDFDVIVSLNAQPVNKVKDLIAIAGKLQRGKPIEAEIFRKQKQLKIRLD</sequence>
<feature type="domain" description="Right handed beta helix" evidence="1">
    <location>
        <begin position="114"/>
        <end position="254"/>
    </location>
</feature>
<comment type="caution">
    <text evidence="2">The sequence shown here is derived from an EMBL/GenBank/DDBJ whole genome shotgun (WGS) entry which is preliminary data.</text>
</comment>
<dbReference type="Proteomes" id="UP000557872">
    <property type="component" value="Unassembled WGS sequence"/>
</dbReference>
<dbReference type="Gene3D" id="2.30.42.10">
    <property type="match status" value="1"/>
</dbReference>
<dbReference type="InterPro" id="IPR006626">
    <property type="entry name" value="PbH1"/>
</dbReference>
<gene>
    <name evidence="2" type="ORF">HW115_02535</name>
</gene>
<organism evidence="2 3">
    <name type="scientific">Oceaniferula marina</name>
    <dbReference type="NCBI Taxonomy" id="2748318"/>
    <lineage>
        <taxon>Bacteria</taxon>
        <taxon>Pseudomonadati</taxon>
        <taxon>Verrucomicrobiota</taxon>
        <taxon>Verrucomicrobiia</taxon>
        <taxon>Verrucomicrobiales</taxon>
        <taxon>Verrucomicrobiaceae</taxon>
        <taxon>Oceaniferula</taxon>
    </lineage>
</organism>